<evidence type="ECO:0000313" key="1">
    <source>
        <dbReference type="EMBL" id="TFK72245.1"/>
    </source>
</evidence>
<dbReference type="Proteomes" id="UP000308600">
    <property type="component" value="Unassembled WGS sequence"/>
</dbReference>
<accession>A0ACD3B365</accession>
<evidence type="ECO:0000313" key="2">
    <source>
        <dbReference type="Proteomes" id="UP000308600"/>
    </source>
</evidence>
<organism evidence="1 2">
    <name type="scientific">Pluteus cervinus</name>
    <dbReference type="NCBI Taxonomy" id="181527"/>
    <lineage>
        <taxon>Eukaryota</taxon>
        <taxon>Fungi</taxon>
        <taxon>Dikarya</taxon>
        <taxon>Basidiomycota</taxon>
        <taxon>Agaricomycotina</taxon>
        <taxon>Agaricomycetes</taxon>
        <taxon>Agaricomycetidae</taxon>
        <taxon>Agaricales</taxon>
        <taxon>Pluteineae</taxon>
        <taxon>Pluteaceae</taxon>
        <taxon>Pluteus</taxon>
    </lineage>
</organism>
<sequence>MSRTIPTGNPSPDIPLTPIQYADLVEQERIRLDTEVVELDARIAELLLARAALMKRRNMLAPVSRLSQDVLQSIFEGVQTAEATLDADYEDLEDGFPVLYTKLKQPESQLSWVKALTHVCSNWRELALSTPTLWCDILPHEPELALEMLTRSRSTPLSISIRETGVLIRHSAFLREVLRKHVNRTRLLKVYLPSYLYQGVINEPLRSYVPLHTLGSCSFNTHTLAAGSQGIDLPISFLINIAHSLRHLSLDLCVFPLKTFNTSVSFSCLSNLRIRSRPTRCAEFLDLVSLPPTSSVCISTWDERSDYSDLCPFVRRFWEGPDRELNSLVIGRLDADVYVSDLRMTFTDKDRTKGTLKIQIEGDPLSLQRSLMIPLLAFGYSVPVGHLTHLTAHCAQLDHGFWSFVGNSCHEMTDLRICVEDVGSFLAVLHIGDQVPTLGMGTGLILDPSVGEAAFTTPVRLPKLIHMTFTAMDVSEVDLWTLEECLIIRGLVGKAVHSVTFDFVDGIDADQAQALGRYVKDKASWLYNLEGSL</sequence>
<dbReference type="EMBL" id="ML208287">
    <property type="protein sequence ID" value="TFK72245.1"/>
    <property type="molecule type" value="Genomic_DNA"/>
</dbReference>
<reference evidence="1 2" key="1">
    <citation type="journal article" date="2019" name="Nat. Ecol. Evol.">
        <title>Megaphylogeny resolves global patterns of mushroom evolution.</title>
        <authorList>
            <person name="Varga T."/>
            <person name="Krizsan K."/>
            <person name="Foldi C."/>
            <person name="Dima B."/>
            <person name="Sanchez-Garcia M."/>
            <person name="Sanchez-Ramirez S."/>
            <person name="Szollosi G.J."/>
            <person name="Szarkandi J.G."/>
            <person name="Papp V."/>
            <person name="Albert L."/>
            <person name="Andreopoulos W."/>
            <person name="Angelini C."/>
            <person name="Antonin V."/>
            <person name="Barry K.W."/>
            <person name="Bougher N.L."/>
            <person name="Buchanan P."/>
            <person name="Buyck B."/>
            <person name="Bense V."/>
            <person name="Catcheside P."/>
            <person name="Chovatia M."/>
            <person name="Cooper J."/>
            <person name="Damon W."/>
            <person name="Desjardin D."/>
            <person name="Finy P."/>
            <person name="Geml J."/>
            <person name="Haridas S."/>
            <person name="Hughes K."/>
            <person name="Justo A."/>
            <person name="Karasinski D."/>
            <person name="Kautmanova I."/>
            <person name="Kiss B."/>
            <person name="Kocsube S."/>
            <person name="Kotiranta H."/>
            <person name="LaButti K.M."/>
            <person name="Lechner B.E."/>
            <person name="Liimatainen K."/>
            <person name="Lipzen A."/>
            <person name="Lukacs Z."/>
            <person name="Mihaltcheva S."/>
            <person name="Morgado L.N."/>
            <person name="Niskanen T."/>
            <person name="Noordeloos M.E."/>
            <person name="Ohm R.A."/>
            <person name="Ortiz-Santana B."/>
            <person name="Ovrebo C."/>
            <person name="Racz N."/>
            <person name="Riley R."/>
            <person name="Savchenko A."/>
            <person name="Shiryaev A."/>
            <person name="Soop K."/>
            <person name="Spirin V."/>
            <person name="Szebenyi C."/>
            <person name="Tomsovsky M."/>
            <person name="Tulloss R.E."/>
            <person name="Uehling J."/>
            <person name="Grigoriev I.V."/>
            <person name="Vagvolgyi C."/>
            <person name="Papp T."/>
            <person name="Martin F.M."/>
            <person name="Miettinen O."/>
            <person name="Hibbett D.S."/>
            <person name="Nagy L.G."/>
        </authorList>
    </citation>
    <scope>NUCLEOTIDE SEQUENCE [LARGE SCALE GENOMIC DNA]</scope>
    <source>
        <strain evidence="1 2">NL-1719</strain>
    </source>
</reference>
<proteinExistence type="predicted"/>
<name>A0ACD3B365_9AGAR</name>
<gene>
    <name evidence="1" type="ORF">BDN72DRAFT_876563</name>
</gene>
<keyword evidence="2" id="KW-1185">Reference proteome</keyword>
<protein>
    <submittedName>
        <fullName evidence="1">Uncharacterized protein</fullName>
    </submittedName>
</protein>